<dbReference type="SUPFAM" id="SSF53067">
    <property type="entry name" value="Actin-like ATPase domain"/>
    <property type="match status" value="1"/>
</dbReference>
<evidence type="ECO:0000313" key="5">
    <source>
        <dbReference type="EMBL" id="SNT72030.1"/>
    </source>
</evidence>
<name>A0A239PPF6_9PROT</name>
<comment type="caution">
    <text evidence="3">Lacks conserved residue(s) required for the propagation of feature annotation.</text>
</comment>
<dbReference type="EMBL" id="FZQA01000002">
    <property type="protein sequence ID" value="SNT72030.1"/>
    <property type="molecule type" value="Genomic_DNA"/>
</dbReference>
<proteinExistence type="inferred from homology"/>
<keyword evidence="3" id="KW-0547">Nucleotide-binding</keyword>
<keyword evidence="6" id="KW-1185">Reference proteome</keyword>
<keyword evidence="3" id="KW-0067">ATP-binding</keyword>
<comment type="subcellular location">
    <subcellularLocation>
        <location evidence="3">Cytoplasm</location>
    </subcellularLocation>
</comment>
<dbReference type="PANTHER" id="PTHR47690">
    <property type="entry name" value="GLUCOKINASE"/>
    <property type="match status" value="1"/>
</dbReference>
<evidence type="ECO:0000256" key="3">
    <source>
        <dbReference type="HAMAP-Rule" id="MF_00524"/>
    </source>
</evidence>
<dbReference type="OrthoDB" id="9800595at2"/>
<dbReference type="NCBIfam" id="TIGR00749">
    <property type="entry name" value="glk"/>
    <property type="match status" value="1"/>
</dbReference>
<dbReference type="Pfam" id="PF02685">
    <property type="entry name" value="Glucokinase"/>
    <property type="match status" value="1"/>
</dbReference>
<comment type="similarity">
    <text evidence="3 4">Belongs to the bacterial glucokinase family.</text>
</comment>
<protein>
    <recommendedName>
        <fullName evidence="3">Glucokinase</fullName>
        <ecNumber evidence="3">2.7.1.2</ecNumber>
    </recommendedName>
    <alternativeName>
        <fullName evidence="3">Glucose kinase</fullName>
    </alternativeName>
</protein>
<dbReference type="CDD" id="cd24008">
    <property type="entry name" value="ASKHA_NBD_GLK"/>
    <property type="match status" value="1"/>
</dbReference>
<dbReference type="NCBIfam" id="NF009073">
    <property type="entry name" value="PRK12408.1"/>
    <property type="match status" value="1"/>
</dbReference>
<dbReference type="RefSeq" id="WP_089411564.1">
    <property type="nucleotide sequence ID" value="NZ_FZQA01000002.1"/>
</dbReference>
<keyword evidence="1 3" id="KW-0808">Transferase</keyword>
<dbReference type="GO" id="GO:0006096">
    <property type="term" value="P:glycolytic process"/>
    <property type="evidence" value="ECO:0007669"/>
    <property type="project" value="UniProtKB-UniRule"/>
</dbReference>
<dbReference type="GO" id="GO:0005536">
    <property type="term" value="F:D-glucose binding"/>
    <property type="evidence" value="ECO:0007669"/>
    <property type="project" value="InterPro"/>
</dbReference>
<dbReference type="Gene3D" id="3.30.420.40">
    <property type="match status" value="1"/>
</dbReference>
<dbReference type="InterPro" id="IPR003836">
    <property type="entry name" value="Glucokinase"/>
</dbReference>
<dbReference type="Proteomes" id="UP000198346">
    <property type="component" value="Unassembled WGS sequence"/>
</dbReference>
<comment type="catalytic activity">
    <reaction evidence="3">
        <text>D-glucose + ATP = D-glucose 6-phosphate + ADP + H(+)</text>
        <dbReference type="Rhea" id="RHEA:17825"/>
        <dbReference type="ChEBI" id="CHEBI:4167"/>
        <dbReference type="ChEBI" id="CHEBI:15378"/>
        <dbReference type="ChEBI" id="CHEBI:30616"/>
        <dbReference type="ChEBI" id="CHEBI:61548"/>
        <dbReference type="ChEBI" id="CHEBI:456216"/>
        <dbReference type="EC" id="2.7.1.2"/>
    </reaction>
</comment>
<gene>
    <name evidence="3" type="primary">glk</name>
    <name evidence="5" type="ORF">SAMN06297382_1056</name>
</gene>
<dbReference type="Gene3D" id="3.40.367.20">
    <property type="match status" value="1"/>
</dbReference>
<evidence type="ECO:0000313" key="6">
    <source>
        <dbReference type="Proteomes" id="UP000198346"/>
    </source>
</evidence>
<dbReference type="EC" id="2.7.1.2" evidence="3"/>
<evidence type="ECO:0000256" key="2">
    <source>
        <dbReference type="ARBA" id="ARBA00022777"/>
    </source>
</evidence>
<dbReference type="InterPro" id="IPR050201">
    <property type="entry name" value="Bacterial_glucokinase"/>
</dbReference>
<evidence type="ECO:0000256" key="1">
    <source>
        <dbReference type="ARBA" id="ARBA00022679"/>
    </source>
</evidence>
<accession>A0A239PPF6</accession>
<dbReference type="GO" id="GO:0005524">
    <property type="term" value="F:ATP binding"/>
    <property type="evidence" value="ECO:0007669"/>
    <property type="project" value="UniProtKB-UniRule"/>
</dbReference>
<dbReference type="HAMAP" id="MF_00524">
    <property type="entry name" value="Glucokinase"/>
    <property type="match status" value="1"/>
</dbReference>
<dbReference type="GO" id="GO:0005829">
    <property type="term" value="C:cytosol"/>
    <property type="evidence" value="ECO:0007669"/>
    <property type="project" value="TreeGrafter"/>
</dbReference>
<reference evidence="5 6" key="1">
    <citation type="submission" date="2017-07" db="EMBL/GenBank/DDBJ databases">
        <authorList>
            <person name="Sun Z.S."/>
            <person name="Albrecht U."/>
            <person name="Echele G."/>
            <person name="Lee C.C."/>
        </authorList>
    </citation>
    <scope>NUCLEOTIDE SEQUENCE [LARGE SCALE GENOMIC DNA]</scope>
    <source>
        <strain evidence="5 6">CGMCC 1.12710</strain>
    </source>
</reference>
<evidence type="ECO:0000256" key="4">
    <source>
        <dbReference type="RuleBase" id="RU004046"/>
    </source>
</evidence>
<dbReference type="PANTHER" id="PTHR47690:SF1">
    <property type="entry name" value="GLUCOKINASE"/>
    <property type="match status" value="1"/>
</dbReference>
<dbReference type="InterPro" id="IPR043129">
    <property type="entry name" value="ATPase_NBD"/>
</dbReference>
<dbReference type="AlphaFoldDB" id="A0A239PPF6"/>
<keyword evidence="2 3" id="KW-0418">Kinase</keyword>
<dbReference type="GO" id="GO:0004340">
    <property type="term" value="F:glucokinase activity"/>
    <property type="evidence" value="ECO:0007669"/>
    <property type="project" value="UniProtKB-UniRule"/>
</dbReference>
<keyword evidence="3" id="KW-0963">Cytoplasm</keyword>
<organism evidence="5 6">
    <name type="scientific">Amphiplicatus metriothermophilus</name>
    <dbReference type="NCBI Taxonomy" id="1519374"/>
    <lineage>
        <taxon>Bacteria</taxon>
        <taxon>Pseudomonadati</taxon>
        <taxon>Pseudomonadota</taxon>
        <taxon>Alphaproteobacteria</taxon>
        <taxon>Parvularculales</taxon>
        <taxon>Parvularculaceae</taxon>
        <taxon>Amphiplicatus</taxon>
    </lineage>
</organism>
<sequence length="324" mass="33676">MNGEMLVADMGGTNARFALASYTDGKVSIREKRGYRAAEFPTLIDAAKAFLDAVGTKPRRACFAVAGPVIDDVVDFTNSPWTLPVSETKAALSLETLHVVNDFYALAAGALHLPEKGFEVVRAGAGDPSAPRVVLGPGTGFGQALVVPVDGAHRVVATEGGHVGVSPGTEEELAVFAELARAAPRVFVERAVSGPGIVNLYRALSALAGDAPAFDSPDDVTQAALAGSDARAVRTVELFCELLGRAAGDAVLGCGARGGVILGGGILPKIRDFFRRTRFVACFLDKARQREYVEDVPVRLIVDDAAALYGAGYVLAAAGAPALR</sequence>
<keyword evidence="3" id="KW-0324">Glycolysis</keyword>